<dbReference type="Gramene" id="ESW27803">
    <property type="protein sequence ID" value="ESW27803"/>
    <property type="gene ID" value="PHAVU_003G2336001g"/>
</dbReference>
<reference evidence="2" key="1">
    <citation type="journal article" date="2014" name="Nat. Genet.">
        <title>A reference genome for common bean and genome-wide analysis of dual domestications.</title>
        <authorList>
            <person name="Schmutz J."/>
            <person name="McClean P.E."/>
            <person name="Mamidi S."/>
            <person name="Wu G.A."/>
            <person name="Cannon S.B."/>
            <person name="Grimwood J."/>
            <person name="Jenkins J."/>
            <person name="Shu S."/>
            <person name="Song Q."/>
            <person name="Chavarro C."/>
            <person name="Torres-Torres M."/>
            <person name="Geffroy V."/>
            <person name="Moghaddam S.M."/>
            <person name="Gao D."/>
            <person name="Abernathy B."/>
            <person name="Barry K."/>
            <person name="Blair M."/>
            <person name="Brick M.A."/>
            <person name="Chovatia M."/>
            <person name="Gepts P."/>
            <person name="Goodstein D.M."/>
            <person name="Gonzales M."/>
            <person name="Hellsten U."/>
            <person name="Hyten D.L."/>
            <person name="Jia G."/>
            <person name="Kelly J.D."/>
            <person name="Kudrna D."/>
            <person name="Lee R."/>
            <person name="Richard M.M."/>
            <person name="Miklas P.N."/>
            <person name="Osorno J.M."/>
            <person name="Rodrigues J."/>
            <person name="Thareau V."/>
            <person name="Urrea C.A."/>
            <person name="Wang M."/>
            <person name="Yu Y."/>
            <person name="Zhang M."/>
            <person name="Wing R.A."/>
            <person name="Cregan P.B."/>
            <person name="Rokhsar D.S."/>
            <person name="Jackson S.A."/>
        </authorList>
    </citation>
    <scope>NUCLEOTIDE SEQUENCE [LARGE SCALE GENOMIC DNA]</scope>
    <source>
        <strain evidence="2">cv. G19833</strain>
    </source>
</reference>
<dbReference type="EMBL" id="CM002290">
    <property type="protein sequence ID" value="ESW27803.1"/>
    <property type="molecule type" value="Genomic_DNA"/>
</dbReference>
<proteinExistence type="predicted"/>
<name>V7CEL1_PHAVU</name>
<sequence length="64" mass="7658">MEIIYHAHIDREIESHMERIHPPRVCIDNDSSRDCTVSYELGLFIIFEFDYAESRRFRPQTSPS</sequence>
<evidence type="ECO:0000313" key="2">
    <source>
        <dbReference type="Proteomes" id="UP000000226"/>
    </source>
</evidence>
<feature type="non-terminal residue" evidence="1">
    <location>
        <position position="64"/>
    </location>
</feature>
<accession>V7CEL1</accession>
<gene>
    <name evidence="1" type="ORF">PHAVU_003G2336001g</name>
</gene>
<protein>
    <submittedName>
        <fullName evidence="1">Uncharacterized protein</fullName>
    </submittedName>
</protein>
<dbReference type="Proteomes" id="UP000000226">
    <property type="component" value="Chromosome 3"/>
</dbReference>
<organism evidence="1 2">
    <name type="scientific">Phaseolus vulgaris</name>
    <name type="common">Kidney bean</name>
    <name type="synonym">French bean</name>
    <dbReference type="NCBI Taxonomy" id="3885"/>
    <lineage>
        <taxon>Eukaryota</taxon>
        <taxon>Viridiplantae</taxon>
        <taxon>Streptophyta</taxon>
        <taxon>Embryophyta</taxon>
        <taxon>Tracheophyta</taxon>
        <taxon>Spermatophyta</taxon>
        <taxon>Magnoliopsida</taxon>
        <taxon>eudicotyledons</taxon>
        <taxon>Gunneridae</taxon>
        <taxon>Pentapetalae</taxon>
        <taxon>rosids</taxon>
        <taxon>fabids</taxon>
        <taxon>Fabales</taxon>
        <taxon>Fabaceae</taxon>
        <taxon>Papilionoideae</taxon>
        <taxon>50 kb inversion clade</taxon>
        <taxon>NPAAA clade</taxon>
        <taxon>indigoferoid/millettioid clade</taxon>
        <taxon>Phaseoleae</taxon>
        <taxon>Phaseolus</taxon>
    </lineage>
</organism>
<keyword evidence="2" id="KW-1185">Reference proteome</keyword>
<evidence type="ECO:0000313" key="1">
    <source>
        <dbReference type="EMBL" id="ESW27803.1"/>
    </source>
</evidence>
<dbReference type="AlphaFoldDB" id="V7CEL1"/>